<keyword evidence="2 5" id="KW-0812">Transmembrane</keyword>
<evidence type="ECO:0000313" key="8">
    <source>
        <dbReference type="Proteomes" id="UP000019486"/>
    </source>
</evidence>
<comment type="similarity">
    <text evidence="5">Belongs to the ABC-2 integral membrane protein family.</text>
</comment>
<feature type="transmembrane region" description="Helical" evidence="5">
    <location>
        <begin position="36"/>
        <end position="54"/>
    </location>
</feature>
<protein>
    <recommendedName>
        <fullName evidence="5">Transport permease protein</fullName>
    </recommendedName>
</protein>
<dbReference type="PATRIC" id="fig|1385369.3.peg.5500"/>
<feature type="transmembrane region" description="Helical" evidence="5">
    <location>
        <begin position="181"/>
        <end position="199"/>
    </location>
</feature>
<evidence type="ECO:0000256" key="3">
    <source>
        <dbReference type="ARBA" id="ARBA00022989"/>
    </source>
</evidence>
<reference evidence="7 8" key="1">
    <citation type="submission" date="2013-08" db="EMBL/GenBank/DDBJ databases">
        <title>The genome sequence of Skermanella stibiiresistens.</title>
        <authorList>
            <person name="Zhu W."/>
            <person name="Wang G."/>
        </authorList>
    </citation>
    <scope>NUCLEOTIDE SEQUENCE [LARGE SCALE GENOMIC DNA]</scope>
    <source>
        <strain evidence="7 8">SB22</strain>
    </source>
</reference>
<dbReference type="GO" id="GO:0140359">
    <property type="term" value="F:ABC-type transporter activity"/>
    <property type="evidence" value="ECO:0007669"/>
    <property type="project" value="InterPro"/>
</dbReference>
<evidence type="ECO:0000313" key="7">
    <source>
        <dbReference type="EMBL" id="EWY37430.1"/>
    </source>
</evidence>
<evidence type="ECO:0000256" key="4">
    <source>
        <dbReference type="ARBA" id="ARBA00023136"/>
    </source>
</evidence>
<dbReference type="InterPro" id="IPR051784">
    <property type="entry name" value="Nod_factor_ABC_transporter"/>
</dbReference>
<evidence type="ECO:0000256" key="2">
    <source>
        <dbReference type="ARBA" id="ARBA00022692"/>
    </source>
</evidence>
<dbReference type="PROSITE" id="PS51012">
    <property type="entry name" value="ABC_TM2"/>
    <property type="match status" value="1"/>
</dbReference>
<dbReference type="PANTHER" id="PTHR43229:SF6">
    <property type="entry name" value="ABC-TYPE MULTIDRUG TRANSPORT SYSTEM, PERMEASE COMPONENT"/>
    <property type="match status" value="1"/>
</dbReference>
<dbReference type="GO" id="GO:0005886">
    <property type="term" value="C:plasma membrane"/>
    <property type="evidence" value="ECO:0007669"/>
    <property type="project" value="UniProtKB-SubCell"/>
</dbReference>
<keyword evidence="5" id="KW-1003">Cell membrane</keyword>
<name>W9GU50_9PROT</name>
<evidence type="ECO:0000256" key="5">
    <source>
        <dbReference type="RuleBase" id="RU361157"/>
    </source>
</evidence>
<comment type="subcellular location">
    <subcellularLocation>
        <location evidence="5">Cell inner membrane</location>
        <topology evidence="5">Multi-pass membrane protein</topology>
    </subcellularLocation>
    <subcellularLocation>
        <location evidence="1">Membrane</location>
        <topology evidence="1">Multi-pass membrane protein</topology>
    </subcellularLocation>
</comment>
<dbReference type="InterPro" id="IPR047817">
    <property type="entry name" value="ABC2_TM_bact-type"/>
</dbReference>
<feature type="transmembrane region" description="Helical" evidence="5">
    <location>
        <begin position="124"/>
        <end position="143"/>
    </location>
</feature>
<keyword evidence="8" id="KW-1185">Reference proteome</keyword>
<feature type="transmembrane region" description="Helical" evidence="5">
    <location>
        <begin position="60"/>
        <end position="79"/>
    </location>
</feature>
<comment type="caution">
    <text evidence="7">The sequence shown here is derived from an EMBL/GenBank/DDBJ whole genome shotgun (WGS) entry which is preliminary data.</text>
</comment>
<evidence type="ECO:0000259" key="6">
    <source>
        <dbReference type="PROSITE" id="PS51012"/>
    </source>
</evidence>
<gene>
    <name evidence="7" type="ORF">N825_17625</name>
</gene>
<dbReference type="EMBL" id="AVFL01000026">
    <property type="protein sequence ID" value="EWY37430.1"/>
    <property type="molecule type" value="Genomic_DNA"/>
</dbReference>
<dbReference type="AlphaFoldDB" id="W9GU50"/>
<keyword evidence="4 5" id="KW-0472">Membrane</keyword>
<feature type="transmembrane region" description="Helical" evidence="5">
    <location>
        <begin position="149"/>
        <end position="172"/>
    </location>
</feature>
<dbReference type="RefSeq" id="WP_198038913.1">
    <property type="nucleotide sequence ID" value="NZ_AVFL01000026.1"/>
</dbReference>
<keyword evidence="5" id="KW-0813">Transport</keyword>
<evidence type="ECO:0000256" key="1">
    <source>
        <dbReference type="ARBA" id="ARBA00004141"/>
    </source>
</evidence>
<sequence>MTNMMRTIGASARRVAAMVLRYWYLLRGSWPRLLELAYWPTVQMIMWGFISQFMATNSTWVAQAAGVLIAAVLLWDVLFRGQLGVSLSFLEEMWSRNLGHLFVSPLRPGEWVVALMTMSLIRTLLGTLPAGLLAIPIFGYSIFDMGLPLVAFFANLIIMGWWLGLMIVALILRHGLGAESLAWVSIFLLAPVSAVYYPVSVLPGWLQAVAWSLPSAHVFEGMRALMFEGVIRWDHLGWAAGLNAAYMVLAAFIFLHFFNVARSRGALLQTGE</sequence>
<keyword evidence="3 5" id="KW-1133">Transmembrane helix</keyword>
<dbReference type="Pfam" id="PF01061">
    <property type="entry name" value="ABC2_membrane"/>
    <property type="match status" value="1"/>
</dbReference>
<feature type="transmembrane region" description="Helical" evidence="5">
    <location>
        <begin position="236"/>
        <end position="258"/>
    </location>
</feature>
<feature type="domain" description="ABC transmembrane type-2" evidence="6">
    <location>
        <begin position="31"/>
        <end position="257"/>
    </location>
</feature>
<dbReference type="STRING" id="1385369.N825_17625"/>
<dbReference type="PANTHER" id="PTHR43229">
    <property type="entry name" value="NODULATION PROTEIN J"/>
    <property type="match status" value="1"/>
</dbReference>
<dbReference type="InterPro" id="IPR013525">
    <property type="entry name" value="ABC2_TM"/>
</dbReference>
<proteinExistence type="inferred from homology"/>
<organism evidence="7 8">
    <name type="scientific">Skermanella stibiiresistens SB22</name>
    <dbReference type="NCBI Taxonomy" id="1385369"/>
    <lineage>
        <taxon>Bacteria</taxon>
        <taxon>Pseudomonadati</taxon>
        <taxon>Pseudomonadota</taxon>
        <taxon>Alphaproteobacteria</taxon>
        <taxon>Rhodospirillales</taxon>
        <taxon>Azospirillaceae</taxon>
        <taxon>Skermanella</taxon>
    </lineage>
</organism>
<dbReference type="Proteomes" id="UP000019486">
    <property type="component" value="Unassembled WGS sequence"/>
</dbReference>
<accession>W9GU50</accession>